<keyword evidence="4 5" id="KW-0472">Membrane</keyword>
<evidence type="ECO:0000313" key="7">
    <source>
        <dbReference type="Proteomes" id="UP000000272"/>
    </source>
</evidence>
<accession>D9RYI7</accession>
<dbReference type="PANTHER" id="PTHR43483">
    <property type="entry name" value="MEMBRANE TRANSPORTER PROTEIN HI_0806-RELATED"/>
    <property type="match status" value="1"/>
</dbReference>
<sequence>MTQAVLSVLGLLTLGFSYVFFKDTVKNKHTFSDASWAKLSLVGFIVNFFDTLGIGSFAPTTAFFKLMKLVPDKLIPGTLNVSMTIPVVLEALIFITVIQVEPITLISMLASATLGAVVGAGIVSKLPEKKIQIGMGIALLVVAMIFLAGMFNLMPVGGEAIGLTGTKLIIGVVGNFILGALMTIGIGLYAPCMALVYALGMSPRVAFPIMMGSCAFLMPAASIKFVQEGAYDRKASVAITIAGTIGVLIAAYIVKTLPLNLLKWLVVFVIIYTAITMLRSAFNNQVANE</sequence>
<feature type="transmembrane region" description="Helical" evidence="5">
    <location>
        <begin position="235"/>
        <end position="254"/>
    </location>
</feature>
<feature type="transmembrane region" description="Helical" evidence="5">
    <location>
        <begin position="168"/>
        <end position="198"/>
    </location>
</feature>
<evidence type="ECO:0000256" key="1">
    <source>
        <dbReference type="ARBA" id="ARBA00004141"/>
    </source>
</evidence>
<protein>
    <recommendedName>
        <fullName evidence="5">Probable membrane transporter protein</fullName>
    </recommendedName>
</protein>
<organism evidence="6 7">
    <name type="scientific">Thermosediminibacter oceani (strain ATCC BAA-1034 / DSM 16646 / JW/IW-1228P)</name>
    <dbReference type="NCBI Taxonomy" id="555079"/>
    <lineage>
        <taxon>Bacteria</taxon>
        <taxon>Bacillati</taxon>
        <taxon>Bacillota</taxon>
        <taxon>Clostridia</taxon>
        <taxon>Thermosediminibacterales</taxon>
        <taxon>Thermosediminibacteraceae</taxon>
        <taxon>Thermosediminibacter</taxon>
    </lineage>
</organism>
<evidence type="ECO:0000256" key="2">
    <source>
        <dbReference type="ARBA" id="ARBA00022692"/>
    </source>
</evidence>
<keyword evidence="5" id="KW-1003">Cell membrane</keyword>
<dbReference type="PANTHER" id="PTHR43483:SF3">
    <property type="entry name" value="MEMBRANE TRANSPORTER PROTEIN HI_0806-RELATED"/>
    <property type="match status" value="1"/>
</dbReference>
<dbReference type="EMBL" id="CP002131">
    <property type="protein sequence ID" value="ADL08411.1"/>
    <property type="molecule type" value="Genomic_DNA"/>
</dbReference>
<dbReference type="STRING" id="555079.Toce_1675"/>
<feature type="transmembrane region" description="Helical" evidence="5">
    <location>
        <begin position="79"/>
        <end position="98"/>
    </location>
</feature>
<keyword evidence="3 5" id="KW-1133">Transmembrane helix</keyword>
<keyword evidence="2 5" id="KW-0812">Transmembrane</keyword>
<feature type="transmembrane region" description="Helical" evidence="5">
    <location>
        <begin position="45"/>
        <end position="67"/>
    </location>
</feature>
<keyword evidence="7" id="KW-1185">Reference proteome</keyword>
<dbReference type="OrthoDB" id="357960at2"/>
<dbReference type="GO" id="GO:0005886">
    <property type="term" value="C:plasma membrane"/>
    <property type="evidence" value="ECO:0007669"/>
    <property type="project" value="UniProtKB-SubCell"/>
</dbReference>
<comment type="similarity">
    <text evidence="5">Belongs to the 4-toluene sulfonate uptake permease (TSUP) (TC 2.A.102) family.</text>
</comment>
<feature type="transmembrane region" description="Helical" evidence="5">
    <location>
        <begin position="205"/>
        <end position="223"/>
    </location>
</feature>
<dbReference type="Pfam" id="PF01925">
    <property type="entry name" value="TauE"/>
    <property type="match status" value="2"/>
</dbReference>
<reference evidence="6 7" key="1">
    <citation type="journal article" date="2010" name="Stand. Genomic Sci.">
        <title>Complete genome sequence of Thermosediminibacter oceani type strain (JW/IW-1228P).</title>
        <authorList>
            <person name="Pitluck S."/>
            <person name="Yasawong M."/>
            <person name="Munk C."/>
            <person name="Nolan M."/>
            <person name="Lapidus A."/>
            <person name="Lucas S."/>
            <person name="Glavina Del Rio T."/>
            <person name="Tice H."/>
            <person name="Cheng J.F."/>
            <person name="Bruce D."/>
            <person name="Detter C."/>
            <person name="Tapia R."/>
            <person name="Han C."/>
            <person name="Goodwin L."/>
            <person name="Liolios K."/>
            <person name="Ivanova N."/>
            <person name="Mavromatis K."/>
            <person name="Mikhailova N."/>
            <person name="Pati A."/>
            <person name="Chen A."/>
            <person name="Palaniappan K."/>
            <person name="Land M."/>
            <person name="Hauser L."/>
            <person name="Chang Y.J."/>
            <person name="Jeffries C.D."/>
            <person name="Rohde M."/>
            <person name="Spring S."/>
            <person name="Sikorski J."/>
            <person name="Goker M."/>
            <person name="Woyke T."/>
            <person name="Bristow J."/>
            <person name="Eisen J.A."/>
            <person name="Markowitz V."/>
            <person name="Hugenholtz P."/>
            <person name="Kyrpides N.C."/>
            <person name="Klenk H.P."/>
        </authorList>
    </citation>
    <scope>NUCLEOTIDE SEQUENCE [LARGE SCALE GENOMIC DNA]</scope>
    <source>
        <strain evidence="7">ATCC BAA-1034 / DSM 16646 / JW/IW-1228P</strain>
    </source>
</reference>
<dbReference type="eggNOG" id="COG0730">
    <property type="taxonomic scope" value="Bacteria"/>
</dbReference>
<dbReference type="RefSeq" id="WP_013276434.1">
    <property type="nucleotide sequence ID" value="NC_014377.1"/>
</dbReference>
<dbReference type="InterPro" id="IPR002781">
    <property type="entry name" value="TM_pro_TauE-like"/>
</dbReference>
<dbReference type="HOGENOM" id="CLU_040170_0_0_9"/>
<evidence type="ECO:0000313" key="6">
    <source>
        <dbReference type="EMBL" id="ADL08411.1"/>
    </source>
</evidence>
<evidence type="ECO:0000256" key="4">
    <source>
        <dbReference type="ARBA" id="ARBA00023136"/>
    </source>
</evidence>
<name>D9RYI7_THEOJ</name>
<dbReference type="KEGG" id="toc:Toce_1675"/>
<dbReference type="Proteomes" id="UP000000272">
    <property type="component" value="Chromosome"/>
</dbReference>
<dbReference type="AlphaFoldDB" id="D9RYI7"/>
<feature type="transmembrane region" description="Helical" evidence="5">
    <location>
        <begin position="261"/>
        <end position="282"/>
    </location>
</feature>
<feature type="transmembrane region" description="Helical" evidence="5">
    <location>
        <begin position="104"/>
        <end position="123"/>
    </location>
</feature>
<comment type="subcellular location">
    <subcellularLocation>
        <location evidence="5">Cell membrane</location>
        <topology evidence="5">Multi-pass membrane protein</topology>
    </subcellularLocation>
    <subcellularLocation>
        <location evidence="1">Membrane</location>
        <topology evidence="1">Multi-pass membrane protein</topology>
    </subcellularLocation>
</comment>
<evidence type="ECO:0000256" key="5">
    <source>
        <dbReference type="RuleBase" id="RU363041"/>
    </source>
</evidence>
<feature type="transmembrane region" description="Helical" evidence="5">
    <location>
        <begin position="135"/>
        <end position="156"/>
    </location>
</feature>
<gene>
    <name evidence="6" type="ordered locus">Toce_1675</name>
</gene>
<proteinExistence type="inferred from homology"/>
<evidence type="ECO:0000256" key="3">
    <source>
        <dbReference type="ARBA" id="ARBA00022989"/>
    </source>
</evidence>